<dbReference type="Proteomes" id="UP000275408">
    <property type="component" value="Unassembled WGS sequence"/>
</dbReference>
<gene>
    <name evidence="1" type="ORF">pdam_00024355</name>
</gene>
<comment type="caution">
    <text evidence="1">The sequence shown here is derived from an EMBL/GenBank/DDBJ whole genome shotgun (WGS) entry which is preliminary data.</text>
</comment>
<dbReference type="EMBL" id="RCHS01002371">
    <property type="protein sequence ID" value="RMX47783.1"/>
    <property type="molecule type" value="Genomic_DNA"/>
</dbReference>
<organism evidence="1 2">
    <name type="scientific">Pocillopora damicornis</name>
    <name type="common">Cauliflower coral</name>
    <name type="synonym">Millepora damicornis</name>
    <dbReference type="NCBI Taxonomy" id="46731"/>
    <lineage>
        <taxon>Eukaryota</taxon>
        <taxon>Metazoa</taxon>
        <taxon>Cnidaria</taxon>
        <taxon>Anthozoa</taxon>
        <taxon>Hexacorallia</taxon>
        <taxon>Scleractinia</taxon>
        <taxon>Astrocoeniina</taxon>
        <taxon>Pocilloporidae</taxon>
        <taxon>Pocillopora</taxon>
    </lineage>
</organism>
<accession>A0A3M6U267</accession>
<protein>
    <submittedName>
        <fullName evidence="1">Uncharacterized protein</fullName>
    </submittedName>
</protein>
<evidence type="ECO:0000313" key="2">
    <source>
        <dbReference type="Proteomes" id="UP000275408"/>
    </source>
</evidence>
<name>A0A3M6U267_POCDA</name>
<sequence>MMWHDVVRVLFPGLLSDLHGPLYLAIEEELIAAGLSPYLKKCLTVTGNGCCIDPLVNLKLLLGNLLSFIDE</sequence>
<dbReference type="AlphaFoldDB" id="A0A3M6U267"/>
<evidence type="ECO:0000313" key="1">
    <source>
        <dbReference type="EMBL" id="RMX47783.1"/>
    </source>
</evidence>
<proteinExistence type="predicted"/>
<keyword evidence="2" id="KW-1185">Reference proteome</keyword>
<reference evidence="1 2" key="1">
    <citation type="journal article" date="2018" name="Sci. Rep.">
        <title>Comparative analysis of the Pocillopora damicornis genome highlights role of immune system in coral evolution.</title>
        <authorList>
            <person name="Cunning R."/>
            <person name="Bay R.A."/>
            <person name="Gillette P."/>
            <person name="Baker A.C."/>
            <person name="Traylor-Knowles N."/>
        </authorList>
    </citation>
    <scope>NUCLEOTIDE SEQUENCE [LARGE SCALE GENOMIC DNA]</scope>
    <source>
        <strain evidence="1">RSMAS</strain>
        <tissue evidence="1">Whole animal</tissue>
    </source>
</reference>